<feature type="region of interest" description="Disordered" evidence="1">
    <location>
        <begin position="243"/>
        <end position="394"/>
    </location>
</feature>
<comment type="caution">
    <text evidence="2">The sequence shown here is derived from an EMBL/GenBank/DDBJ whole genome shotgun (WGS) entry which is preliminary data.</text>
</comment>
<feature type="compositionally biased region" description="Polar residues" evidence="1">
    <location>
        <begin position="561"/>
        <end position="570"/>
    </location>
</feature>
<feature type="compositionally biased region" description="Polar residues" evidence="1">
    <location>
        <begin position="605"/>
        <end position="618"/>
    </location>
</feature>
<feature type="region of interest" description="Disordered" evidence="1">
    <location>
        <begin position="24"/>
        <end position="87"/>
    </location>
</feature>
<feature type="compositionally biased region" description="Polar residues" evidence="1">
    <location>
        <begin position="248"/>
        <end position="283"/>
    </location>
</feature>
<protein>
    <submittedName>
        <fullName evidence="2">Uncharacterized protein</fullName>
    </submittedName>
</protein>
<evidence type="ECO:0000313" key="2">
    <source>
        <dbReference type="EMBL" id="CAB4032870.1"/>
    </source>
</evidence>
<name>A0A7D9LLY5_PARCT</name>
<feature type="compositionally biased region" description="Polar residues" evidence="1">
    <location>
        <begin position="446"/>
        <end position="461"/>
    </location>
</feature>
<sequence>LDDWTTQSLLTNRTVRIGRFTVTTTTAQEEHSRNNTPVPPLQQSSNEEGSPRRPRHISLADVGSPKKLRRILSRKSERNPEGRRSTVVELDESEFTDQLEARCHGIASKLEGLSGTSIILPGNRVPYVFQEYQGLKSPEPLTSAFETSGNTLTIAGDSRQRNISRFRLDNQLAVVRESDGETSDAPSTPDTPTAVSEKLLSMKSDAVVRPGESSQKRPTVLGLFASPEGNTHTKVSDNVFTIPEEVSSPPTQDVFSPNSVDEVSSPNRTEISSPNSDEISPTTNSSEELPLLSLNASPTNGAEPESGSSIETPKTSSSIPEAQHRNELTPTTSQGGTSEPDGVPKLRFCLPGKRGARGDGVRLWGRKHKKKRPPSKGKCESDLEPTGTNSMSLLLPHGASQCSEIEEKPEVLEHNASADVYSKDSDKAMDIGSADNGYTNDGIAESESTGNGVTNNGNAETGYSDHGRADFGSTDQTTAERNTTGLELTETDSTDTKPVNTITEEPKPRIVVNSPVEEESSHWDFDLSSDKPSGSNIGNSETTQKGEGVTLPDDEIADTTRPPNVASSRPSIWDIASSENNVSPEPGGSRFSVSRNSDDSENTRNPKPSSSRFTVSPS</sequence>
<feature type="compositionally biased region" description="Polar residues" evidence="1">
    <location>
        <begin position="530"/>
        <end position="545"/>
    </location>
</feature>
<reference evidence="2" key="1">
    <citation type="submission" date="2020-04" db="EMBL/GenBank/DDBJ databases">
        <authorList>
            <person name="Alioto T."/>
            <person name="Alioto T."/>
            <person name="Gomez Garrido J."/>
        </authorList>
    </citation>
    <scope>NUCLEOTIDE SEQUENCE</scope>
    <source>
        <strain evidence="2">A484AB</strain>
    </source>
</reference>
<feature type="region of interest" description="Disordered" evidence="1">
    <location>
        <begin position="423"/>
        <end position="618"/>
    </location>
</feature>
<feature type="non-terminal residue" evidence="2">
    <location>
        <position position="1"/>
    </location>
</feature>
<feature type="compositionally biased region" description="Low complexity" evidence="1">
    <location>
        <begin position="284"/>
        <end position="298"/>
    </location>
</feature>
<organism evidence="2 3">
    <name type="scientific">Paramuricea clavata</name>
    <name type="common">Red gorgonian</name>
    <name type="synonym">Violescent sea-whip</name>
    <dbReference type="NCBI Taxonomy" id="317549"/>
    <lineage>
        <taxon>Eukaryota</taxon>
        <taxon>Metazoa</taxon>
        <taxon>Cnidaria</taxon>
        <taxon>Anthozoa</taxon>
        <taxon>Octocorallia</taxon>
        <taxon>Malacalcyonacea</taxon>
        <taxon>Plexauridae</taxon>
        <taxon>Paramuricea</taxon>
    </lineage>
</organism>
<feature type="compositionally biased region" description="Basic residues" evidence="1">
    <location>
        <begin position="364"/>
        <end position="375"/>
    </location>
</feature>
<feature type="compositionally biased region" description="Polar residues" evidence="1">
    <location>
        <begin position="328"/>
        <end position="337"/>
    </location>
</feature>
<dbReference type="EMBL" id="CACRXK020018768">
    <property type="protein sequence ID" value="CAB4032870.1"/>
    <property type="molecule type" value="Genomic_DNA"/>
</dbReference>
<feature type="compositionally biased region" description="Polar residues" evidence="1">
    <location>
        <begin position="473"/>
        <end position="486"/>
    </location>
</feature>
<feature type="compositionally biased region" description="Basic and acidic residues" evidence="1">
    <location>
        <begin position="519"/>
        <end position="529"/>
    </location>
</feature>
<evidence type="ECO:0000256" key="1">
    <source>
        <dbReference type="SAM" id="MobiDB-lite"/>
    </source>
</evidence>
<gene>
    <name evidence="2" type="ORF">PACLA_8A040238</name>
</gene>
<dbReference type="AlphaFoldDB" id="A0A7D9LLY5"/>
<evidence type="ECO:0000313" key="3">
    <source>
        <dbReference type="Proteomes" id="UP001152795"/>
    </source>
</evidence>
<proteinExistence type="predicted"/>
<keyword evidence="3" id="KW-1185">Reference proteome</keyword>
<dbReference type="Proteomes" id="UP001152795">
    <property type="component" value="Unassembled WGS sequence"/>
</dbReference>
<feature type="compositionally biased region" description="Basic and acidic residues" evidence="1">
    <location>
        <begin position="74"/>
        <end position="86"/>
    </location>
</feature>
<feature type="compositionally biased region" description="Polar residues" evidence="1">
    <location>
        <begin position="306"/>
        <end position="320"/>
    </location>
</feature>
<accession>A0A7D9LLY5</accession>